<keyword evidence="2" id="KW-0820">tRNA-binding</keyword>
<evidence type="ECO:0000313" key="3">
    <source>
        <dbReference type="EMBL" id="MDC0667349.1"/>
    </source>
</evidence>
<dbReference type="EC" id="3.1.1.96" evidence="2"/>
<dbReference type="PANTHER" id="PTHR10472:SF5">
    <property type="entry name" value="D-AMINOACYL-TRNA DEACYLASE 1"/>
    <property type="match status" value="1"/>
</dbReference>
<dbReference type="InterPro" id="IPR003732">
    <property type="entry name" value="Daa-tRNA_deacyls_DTD"/>
</dbReference>
<protein>
    <recommendedName>
        <fullName evidence="2">D-aminoacyl-tRNA deacylase</fullName>
        <shortName evidence="2">DTD</shortName>
        <ecNumber evidence="2">3.1.1.96</ecNumber>
    </recommendedName>
    <alternativeName>
        <fullName evidence="2">Gly-tRNA(Ala) deacylase</fullName>
        <ecNumber evidence="2">3.1.1.-</ecNumber>
    </alternativeName>
</protein>
<comment type="subunit">
    <text evidence="2">Homodimer.</text>
</comment>
<keyword evidence="2 3" id="KW-0378">Hydrolase</keyword>
<dbReference type="NCBIfam" id="TIGR00256">
    <property type="entry name" value="D-aminoacyl-tRNA deacylase"/>
    <property type="match status" value="1"/>
</dbReference>
<dbReference type="EMBL" id="JAQNDN010000002">
    <property type="protein sequence ID" value="MDC0667349.1"/>
    <property type="molecule type" value="Genomic_DNA"/>
</dbReference>
<dbReference type="Pfam" id="PF02580">
    <property type="entry name" value="Tyr_Deacylase"/>
    <property type="match status" value="1"/>
</dbReference>
<dbReference type="HAMAP" id="MF_00518">
    <property type="entry name" value="Deacylase_Dtd"/>
    <property type="match status" value="1"/>
</dbReference>
<proteinExistence type="inferred from homology"/>
<reference evidence="3 4" key="1">
    <citation type="submission" date="2022-11" db="EMBL/GenBank/DDBJ databases">
        <title>Minimal conservation of predation-associated metabolite biosynthetic gene clusters underscores biosynthetic potential of Myxococcota including descriptions for ten novel species: Archangium lansinium sp. nov., Myxococcus landrumus sp. nov., Nannocystis bai.</title>
        <authorList>
            <person name="Ahearne A."/>
            <person name="Stevens C."/>
            <person name="Dowd S."/>
        </authorList>
    </citation>
    <scope>NUCLEOTIDE SEQUENCE [LARGE SCALE GENOMIC DNA]</scope>
    <source>
        <strain evidence="3 4">NCELM</strain>
    </source>
</reference>
<organism evidence="3 4">
    <name type="scientific">Nannocystis radixulma</name>
    <dbReference type="NCBI Taxonomy" id="2995305"/>
    <lineage>
        <taxon>Bacteria</taxon>
        <taxon>Pseudomonadati</taxon>
        <taxon>Myxococcota</taxon>
        <taxon>Polyangia</taxon>
        <taxon>Nannocystales</taxon>
        <taxon>Nannocystaceae</taxon>
        <taxon>Nannocystis</taxon>
    </lineage>
</organism>
<name>A0ABT5B1F8_9BACT</name>
<comment type="subcellular location">
    <subcellularLocation>
        <location evidence="2">Cytoplasm</location>
    </subcellularLocation>
</comment>
<dbReference type="EC" id="3.1.1.-" evidence="2"/>
<evidence type="ECO:0000313" key="4">
    <source>
        <dbReference type="Proteomes" id="UP001217838"/>
    </source>
</evidence>
<accession>A0ABT5B1F8</accession>
<dbReference type="PANTHER" id="PTHR10472">
    <property type="entry name" value="D-TYROSYL-TRNA TYR DEACYLASE"/>
    <property type="match status" value="1"/>
</dbReference>
<dbReference type="RefSeq" id="WP_271995362.1">
    <property type="nucleotide sequence ID" value="NZ_JAQNDN010000002.1"/>
</dbReference>
<dbReference type="InterPro" id="IPR023509">
    <property type="entry name" value="DTD-like_sf"/>
</dbReference>
<comment type="catalytic activity">
    <reaction evidence="2">
        <text>glycyl-tRNA(Ala) + H2O = tRNA(Ala) + glycine + H(+)</text>
        <dbReference type="Rhea" id="RHEA:53744"/>
        <dbReference type="Rhea" id="RHEA-COMP:9657"/>
        <dbReference type="Rhea" id="RHEA-COMP:13640"/>
        <dbReference type="ChEBI" id="CHEBI:15377"/>
        <dbReference type="ChEBI" id="CHEBI:15378"/>
        <dbReference type="ChEBI" id="CHEBI:57305"/>
        <dbReference type="ChEBI" id="CHEBI:78442"/>
        <dbReference type="ChEBI" id="CHEBI:78522"/>
    </reaction>
</comment>
<comment type="similarity">
    <text evidence="1 2">Belongs to the DTD family.</text>
</comment>
<gene>
    <name evidence="2 3" type="primary">dtd</name>
    <name evidence="3" type="ORF">POL58_06355</name>
</gene>
<keyword evidence="4" id="KW-1185">Reference proteome</keyword>
<evidence type="ECO:0000256" key="1">
    <source>
        <dbReference type="ARBA" id="ARBA00009673"/>
    </source>
</evidence>
<keyword evidence="2" id="KW-0963">Cytoplasm</keyword>
<dbReference type="Gene3D" id="3.50.80.10">
    <property type="entry name" value="D-tyrosyl-tRNA(Tyr) deacylase"/>
    <property type="match status" value="1"/>
</dbReference>
<sequence>MLTVIQRVSRAAVRVDGEVVGAVERGAMLLVAVERGDVEADAVATAKKIASLRFFPGATPMDRTLAEVGGGVLVVSQFTLAGSLRKGRRPSFDGAELPERARALYEAVAEALRAEGLPVATGRFAAHMEVELVNDGPVTFLLRSVAGQVQ</sequence>
<keyword evidence="2" id="KW-0694">RNA-binding</keyword>
<dbReference type="SUPFAM" id="SSF69500">
    <property type="entry name" value="DTD-like"/>
    <property type="match status" value="1"/>
</dbReference>
<comment type="domain">
    <text evidence="2">A Gly-cisPro motif from one monomer fits into the active site of the other monomer to allow specific chiral rejection of L-amino acids.</text>
</comment>
<dbReference type="Proteomes" id="UP001217838">
    <property type="component" value="Unassembled WGS sequence"/>
</dbReference>
<evidence type="ECO:0000256" key="2">
    <source>
        <dbReference type="HAMAP-Rule" id="MF_00518"/>
    </source>
</evidence>
<comment type="function">
    <text evidence="2">An aminoacyl-tRNA editing enzyme that deacylates mischarged D-aminoacyl-tRNAs. Also deacylates mischarged glycyl-tRNA(Ala), protecting cells against glycine mischarging by AlaRS. Acts via tRNA-based rather than protein-based catalysis; rejects L-amino acids rather than detecting D-amino acids in the active site. By recycling D-aminoacyl-tRNA to D-amino acids and free tRNA molecules, this enzyme counteracts the toxicity associated with the formation of D-aminoacyl-tRNA entities in vivo and helps enforce protein L-homochirality.</text>
</comment>
<comment type="catalytic activity">
    <reaction evidence="2">
        <text>a D-aminoacyl-tRNA + H2O = a tRNA + a D-alpha-amino acid + H(+)</text>
        <dbReference type="Rhea" id="RHEA:13953"/>
        <dbReference type="Rhea" id="RHEA-COMP:10123"/>
        <dbReference type="Rhea" id="RHEA-COMP:10124"/>
        <dbReference type="ChEBI" id="CHEBI:15377"/>
        <dbReference type="ChEBI" id="CHEBI:15378"/>
        <dbReference type="ChEBI" id="CHEBI:59871"/>
        <dbReference type="ChEBI" id="CHEBI:78442"/>
        <dbReference type="ChEBI" id="CHEBI:79333"/>
        <dbReference type="EC" id="3.1.1.96"/>
    </reaction>
</comment>
<dbReference type="GO" id="GO:0051499">
    <property type="term" value="F:D-aminoacyl-tRNA deacylase activity"/>
    <property type="evidence" value="ECO:0007669"/>
    <property type="project" value="UniProtKB-EC"/>
</dbReference>
<comment type="caution">
    <text evidence="3">The sequence shown here is derived from an EMBL/GenBank/DDBJ whole genome shotgun (WGS) entry which is preliminary data.</text>
</comment>
<feature type="short sequence motif" description="Gly-cisPro motif, important for rejection of L-amino acids" evidence="2">
    <location>
        <begin position="136"/>
        <end position="137"/>
    </location>
</feature>